<organism evidence="2 3">
    <name type="scientific">Methylomonas rivi</name>
    <dbReference type="NCBI Taxonomy" id="2952226"/>
    <lineage>
        <taxon>Bacteria</taxon>
        <taxon>Pseudomonadati</taxon>
        <taxon>Pseudomonadota</taxon>
        <taxon>Gammaproteobacteria</taxon>
        <taxon>Methylococcales</taxon>
        <taxon>Methylococcaceae</taxon>
        <taxon>Methylomonas</taxon>
    </lineage>
</organism>
<keyword evidence="3" id="KW-1185">Reference proteome</keyword>
<comment type="caution">
    <text evidence="2">The sequence shown here is derived from an EMBL/GenBank/DDBJ whole genome shotgun (WGS) entry which is preliminary data.</text>
</comment>
<evidence type="ECO:0000313" key="2">
    <source>
        <dbReference type="EMBL" id="MCQ8130878.1"/>
    </source>
</evidence>
<name>A0ABT1UBH9_9GAMM</name>
<keyword evidence="1" id="KW-0812">Transmembrane</keyword>
<dbReference type="Proteomes" id="UP001524586">
    <property type="component" value="Unassembled WGS sequence"/>
</dbReference>
<evidence type="ECO:0000313" key="3">
    <source>
        <dbReference type="Proteomes" id="UP001524586"/>
    </source>
</evidence>
<keyword evidence="1" id="KW-0472">Membrane</keyword>
<dbReference type="InterPro" id="IPR012347">
    <property type="entry name" value="Ferritin-like"/>
</dbReference>
<feature type="transmembrane region" description="Helical" evidence="1">
    <location>
        <begin position="203"/>
        <end position="220"/>
    </location>
</feature>
<sequence length="231" mass="25876">MPNYDEAILRSRRLNPNAPFPILHQAVRIALYDEYAARAFYGKVVEAFGPHQPFANIVRAEQRHVDALSRQCERLGIPRPLDPFPLETEIEPTWRANCERAVAGEIANVRLYRYLLPHIGDPQVGNVMLNLQAASLNNHLPAFQEAAAEAMAQERYHAERGIPPQQAYEHHGPLADLVEKALVHLSPHAGPIGLFSPLLRRTTPSMLLGLAAGGAGIYFYRNRLGRKKQEN</sequence>
<proteinExistence type="predicted"/>
<dbReference type="EMBL" id="JANIBK010000249">
    <property type="protein sequence ID" value="MCQ8130878.1"/>
    <property type="molecule type" value="Genomic_DNA"/>
</dbReference>
<dbReference type="CDD" id="cd01048">
    <property type="entry name" value="Ferritin_like_AB2"/>
    <property type="match status" value="1"/>
</dbReference>
<reference evidence="2 3" key="1">
    <citation type="submission" date="2022-07" db="EMBL/GenBank/DDBJ databases">
        <title>Methylomonas rivi sp. nov., Methylomonas rosea sp. nov., Methylomonas aureus sp. nov. and Methylomonas subterranea sp. nov., four novel methanotrophs isolated from a freshwater creek and the deep terrestrial subsurface.</title>
        <authorList>
            <person name="Abin C."/>
            <person name="Sankaranarayanan K."/>
            <person name="Garner C."/>
            <person name="Sindelar R."/>
            <person name="Kotary K."/>
            <person name="Garner R."/>
            <person name="Barclay S."/>
            <person name="Lawson P."/>
            <person name="Krumholz L."/>
        </authorList>
    </citation>
    <scope>NUCLEOTIDE SEQUENCE [LARGE SCALE GENOMIC DNA]</scope>
    <source>
        <strain evidence="2 3">WSC-6</strain>
    </source>
</reference>
<evidence type="ECO:0000256" key="1">
    <source>
        <dbReference type="SAM" id="Phobius"/>
    </source>
</evidence>
<accession>A0ABT1UBH9</accession>
<dbReference type="SUPFAM" id="SSF47240">
    <property type="entry name" value="Ferritin-like"/>
    <property type="match status" value="1"/>
</dbReference>
<dbReference type="InterPro" id="IPR009078">
    <property type="entry name" value="Ferritin-like_SF"/>
</dbReference>
<protein>
    <submittedName>
        <fullName evidence="2">Ferritin</fullName>
    </submittedName>
</protein>
<dbReference type="RefSeq" id="WP_256617273.1">
    <property type="nucleotide sequence ID" value="NZ_JANIBK010000249.1"/>
</dbReference>
<dbReference type="Gene3D" id="1.20.1260.10">
    <property type="match status" value="1"/>
</dbReference>
<keyword evidence="1" id="KW-1133">Transmembrane helix</keyword>
<dbReference type="InterPro" id="IPR019243">
    <property type="entry name" value="DUF2202"/>
</dbReference>
<gene>
    <name evidence="2" type="ORF">NP596_20655</name>
</gene>